<dbReference type="EMBL" id="BT146909">
    <property type="protein sequence ID" value="AFK46703.1"/>
    <property type="molecule type" value="mRNA"/>
</dbReference>
<reference evidence="1" key="1">
    <citation type="submission" date="2012-05" db="EMBL/GenBank/DDBJ databases">
        <authorList>
            <person name="Krishnakumar V."/>
            <person name="Cheung F."/>
            <person name="Xiao Y."/>
            <person name="Chan A."/>
            <person name="Moskal W.A."/>
            <person name="Town C.D."/>
        </authorList>
    </citation>
    <scope>NUCLEOTIDE SEQUENCE</scope>
</reference>
<name>I3T2G1_LOTJA</name>
<accession>I3T2G1</accession>
<sequence>MATRGEGGGGGGSHDR</sequence>
<organism evidence="1">
    <name type="scientific">Lotus japonicus</name>
    <name type="common">Lotus corniculatus var. japonicus</name>
    <dbReference type="NCBI Taxonomy" id="34305"/>
    <lineage>
        <taxon>Eukaryota</taxon>
        <taxon>Viridiplantae</taxon>
        <taxon>Streptophyta</taxon>
        <taxon>Embryophyta</taxon>
        <taxon>Tracheophyta</taxon>
        <taxon>Spermatophyta</taxon>
        <taxon>Magnoliopsida</taxon>
        <taxon>eudicotyledons</taxon>
        <taxon>Gunneridae</taxon>
        <taxon>Pentapetalae</taxon>
        <taxon>rosids</taxon>
        <taxon>fabids</taxon>
        <taxon>Fabales</taxon>
        <taxon>Fabaceae</taxon>
        <taxon>Papilionoideae</taxon>
        <taxon>50 kb inversion clade</taxon>
        <taxon>NPAAA clade</taxon>
        <taxon>Hologalegina</taxon>
        <taxon>robinioid clade</taxon>
        <taxon>Loteae</taxon>
        <taxon>Lotus</taxon>
    </lineage>
</organism>
<proteinExistence type="evidence at transcript level"/>
<evidence type="ECO:0000313" key="1">
    <source>
        <dbReference type="EMBL" id="AFK46703.1"/>
    </source>
</evidence>
<dbReference type="AlphaFoldDB" id="I3T2G1"/>
<protein>
    <submittedName>
        <fullName evidence="1">Uncharacterized protein</fullName>
    </submittedName>
</protein>